<evidence type="ECO:0000313" key="4">
    <source>
        <dbReference type="Proteomes" id="UP001165079"/>
    </source>
</evidence>
<reference evidence="3" key="1">
    <citation type="submission" date="2023-03" db="EMBL/GenBank/DDBJ databases">
        <title>Actinorhabdospora filicis NBRC 111898.</title>
        <authorList>
            <person name="Ichikawa N."/>
            <person name="Sato H."/>
            <person name="Tonouchi N."/>
        </authorList>
    </citation>
    <scope>NUCLEOTIDE SEQUENCE</scope>
    <source>
        <strain evidence="3">NBRC 111898</strain>
    </source>
</reference>
<dbReference type="RefSeq" id="WP_285662100.1">
    <property type="nucleotide sequence ID" value="NZ_BSTX01000001.1"/>
</dbReference>
<dbReference type="Pfam" id="PF07398">
    <property type="entry name" value="MDMPI_C"/>
    <property type="match status" value="1"/>
</dbReference>
<dbReference type="AlphaFoldDB" id="A0A9W6W8Y6"/>
<organism evidence="3 4">
    <name type="scientific">Actinorhabdospora filicis</name>
    <dbReference type="NCBI Taxonomy" id="1785913"/>
    <lineage>
        <taxon>Bacteria</taxon>
        <taxon>Bacillati</taxon>
        <taxon>Actinomycetota</taxon>
        <taxon>Actinomycetes</taxon>
        <taxon>Micromonosporales</taxon>
        <taxon>Micromonosporaceae</taxon>
        <taxon>Actinorhabdospora</taxon>
    </lineage>
</organism>
<feature type="domain" description="Mycothiol-dependent maleylpyruvate isomerase metal-binding" evidence="2">
    <location>
        <begin position="10"/>
        <end position="123"/>
    </location>
</feature>
<protein>
    <recommendedName>
        <fullName evidence="5">Maleylpyruvate isomerase family mycothiol-dependent enzyme</fullName>
    </recommendedName>
</protein>
<evidence type="ECO:0000259" key="1">
    <source>
        <dbReference type="Pfam" id="PF07398"/>
    </source>
</evidence>
<dbReference type="InterPro" id="IPR017517">
    <property type="entry name" value="Maleyloyr_isom"/>
</dbReference>
<dbReference type="InterPro" id="IPR010872">
    <property type="entry name" value="MDMPI_C-term_domain"/>
</dbReference>
<comment type="caution">
    <text evidence="3">The sequence shown here is derived from an EMBL/GenBank/DDBJ whole genome shotgun (WGS) entry which is preliminary data.</text>
</comment>
<dbReference type="Proteomes" id="UP001165079">
    <property type="component" value="Unassembled WGS sequence"/>
</dbReference>
<sequence>MPYLPTDVHLAHARHELAAMRALLTPLDLPVPACPGWTLRDLAEHVGGYNLWVAAAINEGHGDLEPPPAPEDVLAWFDANAAQELAALALDPSTPAWTFGDDRTVAFWRRRRCFEFLIHRWDAEDAHGAPGPIDAELAWDGVLEAVEFFAPRQVRLGRIEAPAYAVEVSDGARSVAFGPGEPAVRVEGTAEELLLGLWGRRPLPGGVDLSHWTP</sequence>
<proteinExistence type="predicted"/>
<dbReference type="EMBL" id="BSTX01000001">
    <property type="protein sequence ID" value="GLZ76956.1"/>
    <property type="molecule type" value="Genomic_DNA"/>
</dbReference>
<dbReference type="InterPro" id="IPR034660">
    <property type="entry name" value="DinB/YfiT-like"/>
</dbReference>
<accession>A0A9W6W8Y6</accession>
<dbReference type="GO" id="GO:0046872">
    <property type="term" value="F:metal ion binding"/>
    <property type="evidence" value="ECO:0007669"/>
    <property type="project" value="InterPro"/>
</dbReference>
<evidence type="ECO:0000259" key="2">
    <source>
        <dbReference type="Pfam" id="PF11716"/>
    </source>
</evidence>
<evidence type="ECO:0008006" key="5">
    <source>
        <dbReference type="Google" id="ProtNLM"/>
    </source>
</evidence>
<feature type="domain" description="MDMPI C-terminal" evidence="1">
    <location>
        <begin position="136"/>
        <end position="207"/>
    </location>
</feature>
<dbReference type="PANTHER" id="PTHR40758:SF1">
    <property type="entry name" value="CONSERVED PROTEIN"/>
    <property type="match status" value="1"/>
</dbReference>
<dbReference type="Pfam" id="PF11716">
    <property type="entry name" value="MDMPI_N"/>
    <property type="match status" value="1"/>
</dbReference>
<gene>
    <name evidence="3" type="ORF">Afil01_17630</name>
</gene>
<dbReference type="InterPro" id="IPR024344">
    <property type="entry name" value="MDMPI_metal-binding"/>
</dbReference>
<evidence type="ECO:0000313" key="3">
    <source>
        <dbReference type="EMBL" id="GLZ76956.1"/>
    </source>
</evidence>
<dbReference type="NCBIfam" id="TIGR03083">
    <property type="entry name" value="maleylpyruvate isomerase family mycothiol-dependent enzyme"/>
    <property type="match status" value="1"/>
</dbReference>
<keyword evidence="4" id="KW-1185">Reference proteome</keyword>
<name>A0A9W6W8Y6_9ACTN</name>
<dbReference type="GO" id="GO:0005886">
    <property type="term" value="C:plasma membrane"/>
    <property type="evidence" value="ECO:0007669"/>
    <property type="project" value="TreeGrafter"/>
</dbReference>
<dbReference type="SUPFAM" id="SSF109854">
    <property type="entry name" value="DinB/YfiT-like putative metalloenzymes"/>
    <property type="match status" value="1"/>
</dbReference>
<dbReference type="PANTHER" id="PTHR40758">
    <property type="entry name" value="CONSERVED PROTEIN"/>
    <property type="match status" value="1"/>
</dbReference>